<comment type="caution">
    <text evidence="2">The sequence shown here is derived from an EMBL/GenBank/DDBJ whole genome shotgun (WGS) entry which is preliminary data.</text>
</comment>
<keyword evidence="3" id="KW-1185">Reference proteome</keyword>
<reference evidence="2 3" key="1">
    <citation type="submission" date="2014-04" db="EMBL/GenBank/DDBJ databases">
        <title>Whole genome of Muricauda olearia.</title>
        <authorList>
            <person name="Zhang X.-H."/>
            <person name="Tang K."/>
        </authorList>
    </citation>
    <scope>NUCLEOTIDE SEQUENCE [LARGE SCALE GENOMIC DNA]</scope>
    <source>
        <strain evidence="2 3">Th120</strain>
    </source>
</reference>
<name>A0A444VI51_9FLAO</name>
<sequence length="165" mass="19118">MAQKNLHNENIFKAFPLLKNDPGYRIKDDASPDYNCIAWAANKSDLWYQPLPEDNRPVIRLDGVVFDWPFGLPFSSDPKVLIKLFEFLNYTCCQDPIYEEGYKKVALYQKNNEFTHAARQLTYKNDKGIWSSKLGEGPLITHTDPYLIEGIAYGQVYQIMKKSML</sequence>
<dbReference type="AlphaFoldDB" id="A0A444VI51"/>
<organism evidence="2 3">
    <name type="scientific">Flagellimonas olearia</name>
    <dbReference type="NCBI Taxonomy" id="552546"/>
    <lineage>
        <taxon>Bacteria</taxon>
        <taxon>Pseudomonadati</taxon>
        <taxon>Bacteroidota</taxon>
        <taxon>Flavobacteriia</taxon>
        <taxon>Flavobacteriales</taxon>
        <taxon>Flavobacteriaceae</taxon>
        <taxon>Flagellimonas</taxon>
    </lineage>
</organism>
<dbReference type="InterPro" id="IPR056106">
    <property type="entry name" value="DUF7689"/>
</dbReference>
<evidence type="ECO:0000313" key="3">
    <source>
        <dbReference type="Proteomes" id="UP000290261"/>
    </source>
</evidence>
<accession>A0A444VI51</accession>
<evidence type="ECO:0000259" key="1">
    <source>
        <dbReference type="Pfam" id="PF24738"/>
    </source>
</evidence>
<dbReference type="Proteomes" id="UP000290261">
    <property type="component" value="Unassembled WGS sequence"/>
</dbReference>
<evidence type="ECO:0000313" key="2">
    <source>
        <dbReference type="EMBL" id="RYC50439.1"/>
    </source>
</evidence>
<proteinExistence type="predicted"/>
<gene>
    <name evidence="2" type="ORF">DN53_05850</name>
</gene>
<protein>
    <recommendedName>
        <fullName evidence="1">DUF7689 domain-containing protein</fullName>
    </recommendedName>
</protein>
<feature type="domain" description="DUF7689" evidence="1">
    <location>
        <begin position="26"/>
        <end position="161"/>
    </location>
</feature>
<dbReference type="Pfam" id="PF24738">
    <property type="entry name" value="DUF7689"/>
    <property type="match status" value="1"/>
</dbReference>
<dbReference type="EMBL" id="JJMP01000010">
    <property type="protein sequence ID" value="RYC50439.1"/>
    <property type="molecule type" value="Genomic_DNA"/>
</dbReference>
<dbReference type="RefSeq" id="WP_129656019.1">
    <property type="nucleotide sequence ID" value="NZ_ML142914.1"/>
</dbReference>